<feature type="compositionally biased region" description="Basic and acidic residues" evidence="2">
    <location>
        <begin position="138"/>
        <end position="152"/>
    </location>
</feature>
<feature type="compositionally biased region" description="Polar residues" evidence="2">
    <location>
        <begin position="20"/>
        <end position="29"/>
    </location>
</feature>
<feature type="region of interest" description="Disordered" evidence="2">
    <location>
        <begin position="902"/>
        <end position="954"/>
    </location>
</feature>
<dbReference type="SMART" id="SM00355">
    <property type="entry name" value="ZnF_C2H2"/>
    <property type="match status" value="10"/>
</dbReference>
<feature type="compositionally biased region" description="Acidic residues" evidence="2">
    <location>
        <begin position="834"/>
        <end position="856"/>
    </location>
</feature>
<feature type="compositionally biased region" description="Gly residues" evidence="2">
    <location>
        <begin position="650"/>
        <end position="659"/>
    </location>
</feature>
<feature type="domain" description="C2H2-type" evidence="3">
    <location>
        <begin position="1270"/>
        <end position="1297"/>
    </location>
</feature>
<feature type="compositionally biased region" description="Basic and acidic residues" evidence="2">
    <location>
        <begin position="710"/>
        <end position="722"/>
    </location>
</feature>
<dbReference type="PROSITE" id="PS50157">
    <property type="entry name" value="ZINC_FINGER_C2H2_2"/>
    <property type="match status" value="5"/>
</dbReference>
<feature type="region of interest" description="Disordered" evidence="2">
    <location>
        <begin position="1141"/>
        <end position="1235"/>
    </location>
</feature>
<dbReference type="SUPFAM" id="SSF57667">
    <property type="entry name" value="beta-beta-alpha zinc fingers"/>
    <property type="match status" value="3"/>
</dbReference>
<keyword evidence="5" id="KW-1185">Reference proteome</keyword>
<dbReference type="VEuPathDB" id="VectorBase:AFAF017608"/>
<feature type="compositionally biased region" description="Acidic residues" evidence="2">
    <location>
        <begin position="465"/>
        <end position="481"/>
    </location>
</feature>
<name>A0A182QVC2_9DIPT</name>
<keyword evidence="1" id="KW-0862">Zinc</keyword>
<proteinExistence type="predicted"/>
<dbReference type="EMBL" id="AXCN02002174">
    <property type="status" value="NOT_ANNOTATED_CDS"/>
    <property type="molecule type" value="Genomic_DNA"/>
</dbReference>
<protein>
    <recommendedName>
        <fullName evidence="3">C2H2-type domain-containing protein</fullName>
    </recommendedName>
</protein>
<feature type="domain" description="C2H2-type" evidence="3">
    <location>
        <begin position="1242"/>
        <end position="1269"/>
    </location>
</feature>
<feature type="region of interest" description="Disordered" evidence="2">
    <location>
        <begin position="317"/>
        <end position="428"/>
    </location>
</feature>
<feature type="compositionally biased region" description="Basic and acidic residues" evidence="2">
    <location>
        <begin position="1175"/>
        <end position="1186"/>
    </location>
</feature>
<evidence type="ECO:0000313" key="5">
    <source>
        <dbReference type="Proteomes" id="UP000075886"/>
    </source>
</evidence>
<feature type="region of interest" description="Disordered" evidence="2">
    <location>
        <begin position="459"/>
        <end position="510"/>
    </location>
</feature>
<dbReference type="FunFam" id="3.30.160.60:FF:001782">
    <property type="entry name" value="Ras-responsive element-binding protein 1a"/>
    <property type="match status" value="1"/>
</dbReference>
<feature type="compositionally biased region" description="Polar residues" evidence="2">
    <location>
        <begin position="58"/>
        <end position="68"/>
    </location>
</feature>
<dbReference type="GO" id="GO:0001228">
    <property type="term" value="F:DNA-binding transcription activator activity, RNA polymerase II-specific"/>
    <property type="evidence" value="ECO:0007669"/>
    <property type="project" value="TreeGrafter"/>
</dbReference>
<dbReference type="FunFam" id="3.30.160.60:FF:000682">
    <property type="entry name" value="ras-responsive element-binding protein 1 isoform X1"/>
    <property type="match status" value="1"/>
</dbReference>
<feature type="compositionally biased region" description="Low complexity" evidence="2">
    <location>
        <begin position="723"/>
        <end position="743"/>
    </location>
</feature>
<feature type="compositionally biased region" description="Basic and acidic residues" evidence="2">
    <location>
        <begin position="1210"/>
        <end position="1231"/>
    </location>
</feature>
<reference evidence="5" key="1">
    <citation type="submission" date="2014-01" db="EMBL/GenBank/DDBJ databases">
        <title>The Genome Sequence of Anopheles farauti FAR1 (V2).</title>
        <authorList>
            <consortium name="The Broad Institute Genomics Platform"/>
            <person name="Neafsey D.E."/>
            <person name="Besansky N."/>
            <person name="Howell P."/>
            <person name="Walton C."/>
            <person name="Young S.K."/>
            <person name="Zeng Q."/>
            <person name="Gargeya S."/>
            <person name="Fitzgerald M."/>
            <person name="Haas B."/>
            <person name="Abouelleil A."/>
            <person name="Allen A.W."/>
            <person name="Alvarado L."/>
            <person name="Arachchi H.M."/>
            <person name="Berlin A.M."/>
            <person name="Chapman S.B."/>
            <person name="Gainer-Dewar J."/>
            <person name="Goldberg J."/>
            <person name="Griggs A."/>
            <person name="Gujja S."/>
            <person name="Hansen M."/>
            <person name="Howarth C."/>
            <person name="Imamovic A."/>
            <person name="Ireland A."/>
            <person name="Larimer J."/>
            <person name="McCowan C."/>
            <person name="Murphy C."/>
            <person name="Pearson M."/>
            <person name="Poon T.W."/>
            <person name="Priest M."/>
            <person name="Roberts A."/>
            <person name="Saif S."/>
            <person name="Shea T."/>
            <person name="Sisk P."/>
            <person name="Sykes S."/>
            <person name="Wortman J."/>
            <person name="Nusbaum C."/>
            <person name="Birren B."/>
        </authorList>
    </citation>
    <scope>NUCLEOTIDE SEQUENCE [LARGE SCALE GENOMIC DNA]</scope>
    <source>
        <strain evidence="5">FAR1</strain>
    </source>
</reference>
<feature type="region of interest" description="Disordered" evidence="2">
    <location>
        <begin position="650"/>
        <end position="778"/>
    </location>
</feature>
<feature type="region of interest" description="Disordered" evidence="2">
    <location>
        <begin position="799"/>
        <end position="887"/>
    </location>
</feature>
<feature type="region of interest" description="Disordered" evidence="2">
    <location>
        <begin position="198"/>
        <end position="231"/>
    </location>
</feature>
<dbReference type="InterPro" id="IPR036236">
    <property type="entry name" value="Znf_C2H2_sf"/>
</dbReference>
<feature type="compositionally biased region" description="Basic and acidic residues" evidence="2">
    <location>
        <begin position="72"/>
        <end position="89"/>
    </location>
</feature>
<evidence type="ECO:0000259" key="3">
    <source>
        <dbReference type="PROSITE" id="PS50157"/>
    </source>
</evidence>
<feature type="compositionally biased region" description="Low complexity" evidence="2">
    <location>
        <begin position="34"/>
        <end position="45"/>
    </location>
</feature>
<dbReference type="PANTHER" id="PTHR46451">
    <property type="entry name" value="RAS-RESPONSIVE ELEMENT-BINDING PROTEIN 1"/>
    <property type="match status" value="1"/>
</dbReference>
<dbReference type="Proteomes" id="UP000075886">
    <property type="component" value="Unassembled WGS sequence"/>
</dbReference>
<dbReference type="FunFam" id="3.30.160.60:FF:002512">
    <property type="entry name" value="Pebbled, isoform A"/>
    <property type="match status" value="1"/>
</dbReference>
<organism evidence="4 5">
    <name type="scientific">Anopheles farauti</name>
    <dbReference type="NCBI Taxonomy" id="69004"/>
    <lineage>
        <taxon>Eukaryota</taxon>
        <taxon>Metazoa</taxon>
        <taxon>Ecdysozoa</taxon>
        <taxon>Arthropoda</taxon>
        <taxon>Hexapoda</taxon>
        <taxon>Insecta</taxon>
        <taxon>Pterygota</taxon>
        <taxon>Neoptera</taxon>
        <taxon>Endopterygota</taxon>
        <taxon>Diptera</taxon>
        <taxon>Nematocera</taxon>
        <taxon>Culicoidea</taxon>
        <taxon>Culicidae</taxon>
        <taxon>Anophelinae</taxon>
        <taxon>Anopheles</taxon>
    </lineage>
</organism>
<feature type="domain" description="C2H2-type" evidence="3">
    <location>
        <begin position="272"/>
        <end position="299"/>
    </location>
</feature>
<dbReference type="InterPro" id="IPR052795">
    <property type="entry name" value="RREB1"/>
</dbReference>
<dbReference type="Gene3D" id="3.30.160.60">
    <property type="entry name" value="Classic Zinc Finger"/>
    <property type="match status" value="7"/>
</dbReference>
<feature type="compositionally biased region" description="Acidic residues" evidence="2">
    <location>
        <begin position="389"/>
        <end position="399"/>
    </location>
</feature>
<feature type="compositionally biased region" description="Low complexity" evidence="2">
    <location>
        <begin position="933"/>
        <end position="950"/>
    </location>
</feature>
<feature type="compositionally biased region" description="Low complexity" evidence="2">
    <location>
        <begin position="994"/>
        <end position="1005"/>
    </location>
</feature>
<feature type="compositionally biased region" description="Basic residues" evidence="2">
    <location>
        <begin position="769"/>
        <end position="778"/>
    </location>
</feature>
<feature type="compositionally biased region" description="Basic and acidic residues" evidence="2">
    <location>
        <begin position="799"/>
        <end position="815"/>
    </location>
</feature>
<evidence type="ECO:0000256" key="2">
    <source>
        <dbReference type="SAM" id="MobiDB-lite"/>
    </source>
</evidence>
<feature type="compositionally biased region" description="Acidic residues" evidence="2">
    <location>
        <begin position="90"/>
        <end position="100"/>
    </location>
</feature>
<reference evidence="4" key="2">
    <citation type="submission" date="2020-05" db="UniProtKB">
        <authorList>
            <consortium name="EnsemblMetazoa"/>
        </authorList>
    </citation>
    <scope>IDENTIFICATION</scope>
    <source>
        <strain evidence="4">FAR1</strain>
    </source>
</reference>
<sequence>MGPPLETQGLGMVSPPRQLDVQTMDTGSSKVEVPSATTASLSAPSVIKTEMPELPDTESPQPSDTETSADPVLRREEAQEEEKITKSGSDEEEEPEEEDGSVVGVTKSDASADEQNHHQHSSSTSSNQSHHHQPVSRQRGEHLHQLTDDMLRRKTLKASGGSSGGGGGRAKRSLESTAEMLLQQQRQQMAAANALPATHISTPTSGGGKQRGGTVRRPEENDDEEDDPSSEKRFVCPICEWVSPTQRAFTEHIRLHNAESESATTAVASASFCCKICSKVLSSASSLDRHVLVHTGERPFNCKYCSLTFTTNGNMHRHMRTHKYPSGRDSFEGETGGGGGVGGAGASASTGGGSSSDGSGGGSKAGRGRTTTNTPTGGGRHYRKKKEDAGEDGDGDEDDEYHRQPRKKKKRALFTSGGGGQGDGDDELMGTAMLEEQPYREPLETDEDMAAMAAMAASVAALNSEADEEDEEQEQEDEESEEKVGGKQRKGKLGSDRRRSSPNYRKGRTTTINNNLVEAASGQRYCCPVCERNDFASMLALEQHLDQEHPSVPAKCRHCDVVFRSHKTLNAHRCSNNNYQNITPGFKDLTFVDFSSEKFPLIAKNLCEQSIRTPVTSQKYECARCYRAFPSAKTLAMHAMDCGGVGQQVGGGSGGGSSGGRRRKRTPTARPVPVPHLHGGVSELARAQGPQPDARDGGRTGPVPVQHVPVRGERQGDADPAHAHAQWRPAQQQQQQQQAALQAGSMRDETEDEEDEEQDVPSYDGATPVRHRRRRRRLQSHLDHDVELLRRTYTATHQMAHDGGEERHQYKKEETSPIAPEQPNEDGDGHEGNGDEEEEEEETDAQLVIDEDEEEAGSVAKMPKLDEPVAPAEMKPSKFKVEANGSLEPDVPVSLHRILKQKLEERHPKEVEAGESVAAPVEMKPCKQPRKVSSGSSSSGLSGQDESGGSNSDLVPVAKLLDNATNPVLESYFSRPEVQVPLAQDHSDEEGLVASGSASESNNSGTDDPNPSAVELAHQHQKKKSAYSLAPNRVSCPYCQRMFPWSSSLRRHILTHTGQKPFKCSQCTLLFTTKSNCDRHLLRKHGDVESAVSIPVPIDDLLDPKPEPIPVAVAEAMCKKVTGKGRGAAVASVSTLALKGPEQLSEEEEAHQAHQDTHQPSGTLHKPNEPSDEDEQRRSDGAKEESGSEESGSEQQPVVNPKPETNGDEGGEHPARVDSKQERSPDVDGEAHRRRQDKRADVVCAFCMRRFWSTEDLRRHMRTHSGERPFQCDVCNRRFTLKHSMLRHWKKHGRSAPVVSSIKQWHHHYNQRLLQHQHSELIGNLLGISDQGILSQVLLSSASEAAKLLGVDN</sequence>
<feature type="compositionally biased region" description="Basic and acidic residues" evidence="2">
    <location>
        <begin position="902"/>
        <end position="912"/>
    </location>
</feature>
<keyword evidence="1" id="KW-0479">Metal-binding</keyword>
<feature type="domain" description="C2H2-type" evidence="3">
    <location>
        <begin position="1034"/>
        <end position="1061"/>
    </location>
</feature>
<evidence type="ECO:0000256" key="1">
    <source>
        <dbReference type="PROSITE-ProRule" id="PRU00042"/>
    </source>
</evidence>
<keyword evidence="1" id="KW-0863">Zinc-finger</keyword>
<dbReference type="PANTHER" id="PTHR46451:SF1">
    <property type="entry name" value="RAS-RESPONSIVE ELEMENT-BINDING PROTEIN 1"/>
    <property type="match status" value="1"/>
</dbReference>
<feature type="domain" description="C2H2-type" evidence="3">
    <location>
        <begin position="300"/>
        <end position="322"/>
    </location>
</feature>
<dbReference type="STRING" id="69004.A0A182QVC2"/>
<evidence type="ECO:0000313" key="4">
    <source>
        <dbReference type="EnsemblMetazoa" id="AFAF017608-PA"/>
    </source>
</evidence>
<dbReference type="FunFam" id="3.30.160.60:FF:001788">
    <property type="entry name" value="ras-responsive element-binding protein 1"/>
    <property type="match status" value="1"/>
</dbReference>
<accession>A0A182QVC2</accession>
<dbReference type="EnsemblMetazoa" id="AFAF017608-RA">
    <property type="protein sequence ID" value="AFAF017608-PA"/>
    <property type="gene ID" value="AFAF017608"/>
</dbReference>
<dbReference type="InterPro" id="IPR013087">
    <property type="entry name" value="Znf_C2H2_type"/>
</dbReference>
<feature type="compositionally biased region" description="Gly residues" evidence="2">
    <location>
        <begin position="334"/>
        <end position="365"/>
    </location>
</feature>
<dbReference type="GO" id="GO:0000978">
    <property type="term" value="F:RNA polymerase II cis-regulatory region sequence-specific DNA binding"/>
    <property type="evidence" value="ECO:0007669"/>
    <property type="project" value="TreeGrafter"/>
</dbReference>
<feature type="compositionally biased region" description="Acidic residues" evidence="2">
    <location>
        <begin position="749"/>
        <end position="759"/>
    </location>
</feature>
<feature type="region of interest" description="Disordered" evidence="2">
    <location>
        <begin position="982"/>
        <end position="1024"/>
    </location>
</feature>
<dbReference type="PROSITE" id="PS00028">
    <property type="entry name" value="ZINC_FINGER_C2H2_1"/>
    <property type="match status" value="6"/>
</dbReference>
<dbReference type="FunFam" id="3.30.160.60:FF:002383">
    <property type="entry name" value="Pebbled, isoform A"/>
    <property type="match status" value="1"/>
</dbReference>
<dbReference type="GO" id="GO:0008270">
    <property type="term" value="F:zinc ion binding"/>
    <property type="evidence" value="ECO:0007669"/>
    <property type="project" value="UniProtKB-KW"/>
</dbReference>
<dbReference type="Pfam" id="PF00096">
    <property type="entry name" value="zf-C2H2"/>
    <property type="match status" value="2"/>
</dbReference>
<dbReference type="FunFam" id="3.30.160.60:FF:000813">
    <property type="entry name" value="ras-responsive element-binding protein 1 isoform X1"/>
    <property type="match status" value="1"/>
</dbReference>
<dbReference type="GO" id="GO:0005634">
    <property type="term" value="C:nucleus"/>
    <property type="evidence" value="ECO:0007669"/>
    <property type="project" value="TreeGrafter"/>
</dbReference>
<feature type="region of interest" description="Disordered" evidence="2">
    <location>
        <begin position="1"/>
        <end position="173"/>
    </location>
</feature>